<accession>A0ABP1BXE4</accession>
<feature type="compositionally biased region" description="Low complexity" evidence="1">
    <location>
        <begin position="9"/>
        <end position="36"/>
    </location>
</feature>
<evidence type="ECO:0000313" key="2">
    <source>
        <dbReference type="EMBL" id="CAK9881100.1"/>
    </source>
</evidence>
<organism evidence="2 3">
    <name type="scientific">Sphagnum jensenii</name>
    <dbReference type="NCBI Taxonomy" id="128206"/>
    <lineage>
        <taxon>Eukaryota</taxon>
        <taxon>Viridiplantae</taxon>
        <taxon>Streptophyta</taxon>
        <taxon>Embryophyta</taxon>
        <taxon>Bryophyta</taxon>
        <taxon>Sphagnophytina</taxon>
        <taxon>Sphagnopsida</taxon>
        <taxon>Sphagnales</taxon>
        <taxon>Sphagnaceae</taxon>
        <taxon>Sphagnum</taxon>
    </lineage>
</organism>
<name>A0ABP1BXE4_9BRYO</name>
<reference evidence="2" key="1">
    <citation type="submission" date="2024-03" db="EMBL/GenBank/DDBJ databases">
        <authorList>
            <consortium name="ELIXIR-Norway"/>
            <consortium name="Elixir Norway"/>
        </authorList>
    </citation>
    <scope>NUCLEOTIDE SEQUENCE</scope>
</reference>
<feature type="region of interest" description="Disordered" evidence="1">
    <location>
        <begin position="1"/>
        <end position="37"/>
    </location>
</feature>
<gene>
    <name evidence="2" type="ORF">CSSPJE1EN2_LOCUS22499</name>
</gene>
<protein>
    <submittedName>
        <fullName evidence="2">Uncharacterized protein</fullName>
    </submittedName>
</protein>
<keyword evidence="3" id="KW-1185">Reference proteome</keyword>
<sequence>MKEPANNGTAPPMAEATANAAHSKLESSSMSIPSSSCTCTYTAPPLVTSSATCRQSGPMILSILKSLLQLFFQYMPTIIHMLPFKHHKVEYATLRSSCPEPL</sequence>
<dbReference type="EMBL" id="OZ023709">
    <property type="protein sequence ID" value="CAK9881100.1"/>
    <property type="molecule type" value="Genomic_DNA"/>
</dbReference>
<dbReference type="Proteomes" id="UP001497522">
    <property type="component" value="Chromosome 8"/>
</dbReference>
<proteinExistence type="predicted"/>
<evidence type="ECO:0000256" key="1">
    <source>
        <dbReference type="SAM" id="MobiDB-lite"/>
    </source>
</evidence>
<evidence type="ECO:0000313" key="3">
    <source>
        <dbReference type="Proteomes" id="UP001497522"/>
    </source>
</evidence>